<evidence type="ECO:0000313" key="1">
    <source>
        <dbReference type="EMBL" id="TWH65887.1"/>
    </source>
</evidence>
<reference evidence="1 2" key="1">
    <citation type="submission" date="2019-07" db="EMBL/GenBank/DDBJ databases">
        <title>R&amp;d 2014.</title>
        <authorList>
            <person name="Klenk H.-P."/>
        </authorList>
    </citation>
    <scope>NUCLEOTIDE SEQUENCE [LARGE SCALE GENOMIC DNA]</scope>
    <source>
        <strain evidence="1 2">DSM 43868</strain>
    </source>
</reference>
<gene>
    <name evidence="1" type="ORF">JD77_00827</name>
</gene>
<dbReference type="EMBL" id="VLKE01000001">
    <property type="protein sequence ID" value="TWH65887.1"/>
    <property type="molecule type" value="Genomic_DNA"/>
</dbReference>
<organism evidence="1 2">
    <name type="scientific">Micromonospora olivasterospora</name>
    <dbReference type="NCBI Taxonomy" id="1880"/>
    <lineage>
        <taxon>Bacteria</taxon>
        <taxon>Bacillati</taxon>
        <taxon>Actinomycetota</taxon>
        <taxon>Actinomycetes</taxon>
        <taxon>Micromonosporales</taxon>
        <taxon>Micromonosporaceae</taxon>
        <taxon>Micromonospora</taxon>
    </lineage>
</organism>
<accession>A0A562I4D7</accession>
<sequence length="108" mass="10831">MHSPQTIAQAAVDGVAPAAVPRLPQDALRLTGQRPVAGGVEVTLRADRAGTAYLYAWDGDAALGDRTVELAAGRSATVVAPVAGGTPTALLAAFESNGSALARSLPLN</sequence>
<dbReference type="RefSeq" id="WP_145773108.1">
    <property type="nucleotide sequence ID" value="NZ_BAAATQ010000338.1"/>
</dbReference>
<keyword evidence="2" id="KW-1185">Reference proteome</keyword>
<dbReference type="Proteomes" id="UP000319825">
    <property type="component" value="Unassembled WGS sequence"/>
</dbReference>
<dbReference type="OrthoDB" id="3913894at2"/>
<dbReference type="AlphaFoldDB" id="A0A562I4D7"/>
<proteinExistence type="predicted"/>
<name>A0A562I4D7_MICOL</name>
<protein>
    <submittedName>
        <fullName evidence="1">Uncharacterized protein</fullName>
    </submittedName>
</protein>
<comment type="caution">
    <text evidence="1">The sequence shown here is derived from an EMBL/GenBank/DDBJ whole genome shotgun (WGS) entry which is preliminary data.</text>
</comment>
<evidence type="ECO:0000313" key="2">
    <source>
        <dbReference type="Proteomes" id="UP000319825"/>
    </source>
</evidence>